<dbReference type="Proteomes" id="UP000016666">
    <property type="component" value="Unassembled WGS sequence"/>
</dbReference>
<dbReference type="GO" id="GO:0045955">
    <property type="term" value="P:negative regulation of calcium ion-dependent exocytosis"/>
    <property type="evidence" value="ECO:0007669"/>
    <property type="project" value="TreeGrafter"/>
</dbReference>
<accession>A0A493TZP6</accession>
<feature type="compositionally biased region" description="Basic and acidic residues" evidence="1">
    <location>
        <begin position="278"/>
        <end position="291"/>
    </location>
</feature>
<feature type="compositionally biased region" description="Low complexity" evidence="1">
    <location>
        <begin position="137"/>
        <end position="147"/>
    </location>
</feature>
<dbReference type="OMA" id="DESAMLW"/>
<feature type="compositionally biased region" description="Pro residues" evidence="1">
    <location>
        <begin position="75"/>
        <end position="84"/>
    </location>
</feature>
<dbReference type="GeneTree" id="ENSGT00390000009230"/>
<dbReference type="GO" id="GO:0044325">
    <property type="term" value="F:transmembrane transporter binding"/>
    <property type="evidence" value="ECO:0007669"/>
    <property type="project" value="InterPro"/>
</dbReference>
<dbReference type="STRING" id="8840.ENSAPLP00000031347"/>
<feature type="compositionally biased region" description="Basic residues" evidence="1">
    <location>
        <begin position="250"/>
        <end position="264"/>
    </location>
</feature>
<feature type="compositionally biased region" description="Polar residues" evidence="1">
    <location>
        <begin position="15"/>
        <end position="24"/>
    </location>
</feature>
<feature type="compositionally biased region" description="Basic and acidic residues" evidence="1">
    <location>
        <begin position="196"/>
        <end position="212"/>
    </location>
</feature>
<organism evidence="2 3">
    <name type="scientific">Anas platyrhynchos platyrhynchos</name>
    <name type="common">Northern mallard</name>
    <dbReference type="NCBI Taxonomy" id="8840"/>
    <lineage>
        <taxon>Eukaryota</taxon>
        <taxon>Metazoa</taxon>
        <taxon>Chordata</taxon>
        <taxon>Craniata</taxon>
        <taxon>Vertebrata</taxon>
        <taxon>Euteleostomi</taxon>
        <taxon>Archelosauria</taxon>
        <taxon>Archosauria</taxon>
        <taxon>Dinosauria</taxon>
        <taxon>Saurischia</taxon>
        <taxon>Theropoda</taxon>
        <taxon>Coelurosauria</taxon>
        <taxon>Aves</taxon>
        <taxon>Neognathae</taxon>
        <taxon>Galloanserae</taxon>
        <taxon>Anseriformes</taxon>
        <taxon>Anatidae</taxon>
        <taxon>Anatinae</taxon>
        <taxon>Anas</taxon>
    </lineage>
</organism>
<feature type="region of interest" description="Disordered" evidence="1">
    <location>
        <begin position="15"/>
        <end position="107"/>
    </location>
</feature>
<dbReference type="PANTHER" id="PTHR28597">
    <property type="entry name" value="VOLTAGE-DEPENDENT CALCIUM CHANNEL BETA SUBUNIT-ASSOCIATED REGULATORY PROTEIN"/>
    <property type="match status" value="1"/>
</dbReference>
<gene>
    <name evidence="2" type="primary">CBARP</name>
</gene>
<evidence type="ECO:0000256" key="1">
    <source>
        <dbReference type="SAM" id="MobiDB-lite"/>
    </source>
</evidence>
<feature type="compositionally biased region" description="Low complexity" evidence="1">
    <location>
        <begin position="292"/>
        <end position="304"/>
    </location>
</feature>
<dbReference type="GO" id="GO:0030141">
    <property type="term" value="C:secretory granule"/>
    <property type="evidence" value="ECO:0007669"/>
    <property type="project" value="TreeGrafter"/>
</dbReference>
<feature type="compositionally biased region" description="Basic and acidic residues" evidence="1">
    <location>
        <begin position="125"/>
        <end position="136"/>
    </location>
</feature>
<reference evidence="2" key="3">
    <citation type="submission" date="2025-09" db="UniProtKB">
        <authorList>
            <consortium name="Ensembl"/>
        </authorList>
    </citation>
    <scope>IDENTIFICATION</scope>
</reference>
<dbReference type="GO" id="GO:0005886">
    <property type="term" value="C:plasma membrane"/>
    <property type="evidence" value="ECO:0007669"/>
    <property type="project" value="TreeGrafter"/>
</dbReference>
<evidence type="ECO:0000313" key="3">
    <source>
        <dbReference type="Proteomes" id="UP000016666"/>
    </source>
</evidence>
<dbReference type="Ensembl" id="ENSAPLT00000024690.1">
    <property type="protein sequence ID" value="ENSAPLP00000031347.1"/>
    <property type="gene ID" value="ENSAPLG00000022557.1"/>
</dbReference>
<dbReference type="AlphaFoldDB" id="A0A493TZP6"/>
<dbReference type="PANTHER" id="PTHR28597:SF1">
    <property type="entry name" value="VOLTAGE-DEPENDENT CALCIUM CHANNEL BETA SUBUNIT-ASSOCIATED REGULATORY PROTEIN"/>
    <property type="match status" value="1"/>
</dbReference>
<name>A0A493TZP6_ANAPP</name>
<protein>
    <submittedName>
        <fullName evidence="2">CACN subunit beta associated regulatory protein</fullName>
    </submittedName>
</protein>
<sequence length="376" mass="40551">GASPYFKIKKWKLESTQRASSLDTRGSPKRRQFQRQRAASESMDQEDRDPHATDIIQYIARTDDVAFHPAGGPFLPSPASPPPSLGRLEPGEGGASEAGAPEQPSAYHDIWSLRASLELYASSERSNDQDSVRSDGGDSVSSAGGVAPCPSSSLDEAEGPEEKLWGRPKQEESEPGTRKLLQMDSGYASIEAPSRGGEEGHPKDQTASEKRICFTSAAPPRRDYSIDEKTDALFNAFVRHDPQFDESPLRGKHRSRAHLRKQWQHAKQYSDPGVRYPALERHRTPLRRGDSAAEAAEGGPSASPLPDPEIQVIVEEPGEPGGDDCPGPGQCLGLGPGSELMDKITGGLEERLYGHLRKAAESTECAVAVAASDAPP</sequence>
<feature type="region of interest" description="Disordered" evidence="1">
    <location>
        <begin position="243"/>
        <end position="338"/>
    </location>
</feature>
<proteinExistence type="predicted"/>
<reference evidence="3" key="1">
    <citation type="submission" date="2017-10" db="EMBL/GenBank/DDBJ databases">
        <title>A new Pekin duck reference genome.</title>
        <authorList>
            <person name="Hou Z.-C."/>
            <person name="Zhou Z.-K."/>
            <person name="Zhu F."/>
            <person name="Hou S.-S."/>
        </authorList>
    </citation>
    <scope>NUCLEOTIDE SEQUENCE [LARGE SCALE GENOMIC DNA]</scope>
</reference>
<evidence type="ECO:0000313" key="2">
    <source>
        <dbReference type="Ensembl" id="ENSAPLP00000031347.1"/>
    </source>
</evidence>
<feature type="compositionally biased region" description="Basic and acidic residues" evidence="1">
    <location>
        <begin position="160"/>
        <end position="177"/>
    </location>
</feature>
<feature type="region of interest" description="Disordered" evidence="1">
    <location>
        <begin position="122"/>
        <end position="226"/>
    </location>
</feature>
<reference evidence="2" key="2">
    <citation type="submission" date="2025-08" db="UniProtKB">
        <authorList>
            <consortium name="Ensembl"/>
        </authorList>
    </citation>
    <scope>IDENTIFICATION</scope>
</reference>
<keyword evidence="3" id="KW-1185">Reference proteome</keyword>
<dbReference type="InterPro" id="IPR037658">
    <property type="entry name" value="CBARP"/>
</dbReference>